<feature type="transmembrane region" description="Helical" evidence="1">
    <location>
        <begin position="20"/>
        <end position="40"/>
    </location>
</feature>
<keyword evidence="3" id="KW-1185">Reference proteome</keyword>
<dbReference type="AlphaFoldDB" id="A0A7X1F7L3"/>
<keyword evidence="1" id="KW-0472">Membrane</keyword>
<accession>A0A7X1F7L3</accession>
<evidence type="ECO:0000313" key="2">
    <source>
        <dbReference type="EMBL" id="MBC2651842.1"/>
    </source>
</evidence>
<keyword evidence="1" id="KW-0812">Transmembrane</keyword>
<evidence type="ECO:0000313" key="3">
    <source>
        <dbReference type="Proteomes" id="UP000520156"/>
    </source>
</evidence>
<keyword evidence="1" id="KW-1133">Transmembrane helix</keyword>
<dbReference type="RefSeq" id="WP_185683259.1">
    <property type="nucleotide sequence ID" value="NZ_JACLAU010000010.1"/>
</dbReference>
<dbReference type="Proteomes" id="UP000520156">
    <property type="component" value="Unassembled WGS sequence"/>
</dbReference>
<sequence length="163" mass="17154">MTGIVAAHGDTPRGKAAHRFVRPIVTAALIGVLAVGLGGCSKKSRPKADLAASKVTTIGVNSYLWRASLDALSFMPLLQTDSAGGVIVTDWYANPRNPGERVKVTVTILDQDLRADALRVAASRQVSQGGAWVDAPVQAATVQRLEDIILTKARDLRRSGVGG</sequence>
<dbReference type="EMBL" id="JACLAU010000010">
    <property type="protein sequence ID" value="MBC2651842.1"/>
    <property type="molecule type" value="Genomic_DNA"/>
</dbReference>
<dbReference type="Pfam" id="PF12100">
    <property type="entry name" value="DUF3576"/>
    <property type="match status" value="1"/>
</dbReference>
<protein>
    <submittedName>
        <fullName evidence="2">DUF3576 domain-containing protein</fullName>
    </submittedName>
</protein>
<proteinExistence type="predicted"/>
<gene>
    <name evidence="2" type="ORF">H7F49_09015</name>
</gene>
<reference evidence="2 3" key="1">
    <citation type="submission" date="2020-08" db="EMBL/GenBank/DDBJ databases">
        <title>The genome sequence of Novosphingobium flavum 4Y4.</title>
        <authorList>
            <person name="Liu Y."/>
        </authorList>
    </citation>
    <scope>NUCLEOTIDE SEQUENCE [LARGE SCALE GENOMIC DNA]</scope>
    <source>
        <strain evidence="2 3">4Y4</strain>
    </source>
</reference>
<dbReference type="InterPro" id="IPR021959">
    <property type="entry name" value="DUF3576"/>
</dbReference>
<name>A0A7X1F7L3_9SPHN</name>
<comment type="caution">
    <text evidence="2">The sequence shown here is derived from an EMBL/GenBank/DDBJ whole genome shotgun (WGS) entry which is preliminary data.</text>
</comment>
<evidence type="ECO:0000256" key="1">
    <source>
        <dbReference type="SAM" id="Phobius"/>
    </source>
</evidence>
<organism evidence="2 3">
    <name type="scientific">Novosphingobium aerophilum</name>
    <dbReference type="NCBI Taxonomy" id="2839843"/>
    <lineage>
        <taxon>Bacteria</taxon>
        <taxon>Pseudomonadati</taxon>
        <taxon>Pseudomonadota</taxon>
        <taxon>Alphaproteobacteria</taxon>
        <taxon>Sphingomonadales</taxon>
        <taxon>Sphingomonadaceae</taxon>
        <taxon>Novosphingobium</taxon>
    </lineage>
</organism>